<evidence type="ECO:0000256" key="4">
    <source>
        <dbReference type="ARBA" id="ARBA00024207"/>
    </source>
</evidence>
<dbReference type="GO" id="GO:0016787">
    <property type="term" value="F:hydrolase activity"/>
    <property type="evidence" value="ECO:0007669"/>
    <property type="project" value="UniProtKB-KW"/>
</dbReference>
<keyword evidence="1" id="KW-1277">Toxin-antitoxin system</keyword>
<evidence type="ECO:0000256" key="1">
    <source>
        <dbReference type="ARBA" id="ARBA00022649"/>
    </source>
</evidence>
<accession>A4WHR4</accession>
<gene>
    <name evidence="5" type="ordered locus">Pars_0319</name>
</gene>
<evidence type="ECO:0000313" key="5">
    <source>
        <dbReference type="EMBL" id="ABP49931.1"/>
    </source>
</evidence>
<dbReference type="NCBIfam" id="NF047751">
    <property type="entry name" value="HepT_toxin"/>
    <property type="match status" value="1"/>
</dbReference>
<dbReference type="STRING" id="340102.Pars_0319"/>
<organism evidence="5 6">
    <name type="scientific">Pyrobaculum arsenaticum (strain DSM 13514 / JCM 11321 / PZ6)</name>
    <dbReference type="NCBI Taxonomy" id="340102"/>
    <lineage>
        <taxon>Archaea</taxon>
        <taxon>Thermoproteota</taxon>
        <taxon>Thermoprotei</taxon>
        <taxon>Thermoproteales</taxon>
        <taxon>Thermoproteaceae</taxon>
        <taxon>Pyrobaculum</taxon>
    </lineage>
</organism>
<reference evidence="5 6" key="1">
    <citation type="submission" date="2007-04" db="EMBL/GenBank/DDBJ databases">
        <title>Complete sequence of Pyrobaculum arsenaticum DSM 13514.</title>
        <authorList>
            <consortium name="US DOE Joint Genome Institute"/>
            <person name="Copeland A."/>
            <person name="Lucas S."/>
            <person name="Lapidus A."/>
            <person name="Barry K."/>
            <person name="Glavina del Rio T."/>
            <person name="Dalin E."/>
            <person name="Tice H."/>
            <person name="Pitluck S."/>
            <person name="Chain P."/>
            <person name="Malfatti S."/>
            <person name="Shin M."/>
            <person name="Vergez L."/>
            <person name="Schmutz J."/>
            <person name="Larimer F."/>
            <person name="Land M."/>
            <person name="Hauser L."/>
            <person name="Kyrpides N."/>
            <person name="Mikhailova N."/>
            <person name="Cozen A.E."/>
            <person name="Fitz-Gibbon S.T."/>
            <person name="House C.H."/>
            <person name="Saltikov C."/>
            <person name="Lowe T.M."/>
            <person name="Richardson P."/>
        </authorList>
    </citation>
    <scope>NUCLEOTIDE SEQUENCE [LARGE SCALE GENOMIC DNA]</scope>
    <source>
        <strain evidence="6">ATCC 700994 / DSM 13514 / JCM 11321 / PZ6</strain>
    </source>
</reference>
<evidence type="ECO:0000256" key="2">
    <source>
        <dbReference type="ARBA" id="ARBA00022722"/>
    </source>
</evidence>
<name>A4WHR4_PYRAR</name>
<evidence type="ECO:0000313" key="6">
    <source>
        <dbReference type="Proteomes" id="UP000001567"/>
    </source>
</evidence>
<dbReference type="InterPro" id="IPR008201">
    <property type="entry name" value="HepT-like"/>
</dbReference>
<dbReference type="InterPro" id="IPR052379">
    <property type="entry name" value="Type_VII_TA_RNase"/>
</dbReference>
<evidence type="ECO:0000256" key="3">
    <source>
        <dbReference type="ARBA" id="ARBA00022801"/>
    </source>
</evidence>
<dbReference type="GO" id="GO:0110001">
    <property type="term" value="C:toxin-antitoxin complex"/>
    <property type="evidence" value="ECO:0007669"/>
    <property type="project" value="InterPro"/>
</dbReference>
<dbReference type="Proteomes" id="UP000001567">
    <property type="component" value="Chromosome"/>
</dbReference>
<dbReference type="GO" id="GO:0004540">
    <property type="term" value="F:RNA nuclease activity"/>
    <property type="evidence" value="ECO:0007669"/>
    <property type="project" value="InterPro"/>
</dbReference>
<keyword evidence="2" id="KW-0540">Nuclease</keyword>
<dbReference type="PhylomeDB" id="A4WHR4"/>
<sequence>MSVDKIRLFKLLAEVSRGIVLIEKILEKPLEALLKDDEAVYALRYAVIQVVEAAAQIGLALVRGRGPLPESYGEVFEAMGQLGILTGETAQYMRRFAGLRNLLVHRYWEVDDARLYRELKEGGLLFLKRFAEEVGEYVDKVV</sequence>
<dbReference type="HOGENOM" id="CLU_142825_1_3_2"/>
<dbReference type="InterPro" id="IPR037038">
    <property type="entry name" value="HepT-like_sf"/>
</dbReference>
<dbReference type="PANTHER" id="PTHR33397:SF5">
    <property type="entry name" value="RNASE YUTE-RELATED"/>
    <property type="match status" value="1"/>
</dbReference>
<dbReference type="KEGG" id="pas:Pars_0319"/>
<comment type="similarity">
    <text evidence="4">Belongs to the HepT RNase toxin family.</text>
</comment>
<dbReference type="EMBL" id="CP000660">
    <property type="protein sequence ID" value="ABP49931.1"/>
    <property type="molecule type" value="Genomic_DNA"/>
</dbReference>
<dbReference type="PANTHER" id="PTHR33397">
    <property type="entry name" value="UPF0331 PROTEIN YUTE"/>
    <property type="match status" value="1"/>
</dbReference>
<evidence type="ECO:0008006" key="7">
    <source>
        <dbReference type="Google" id="ProtNLM"/>
    </source>
</evidence>
<keyword evidence="3" id="KW-0378">Hydrolase</keyword>
<protein>
    <recommendedName>
        <fullName evidence="7">DUF86 domain-containing protein</fullName>
    </recommendedName>
</protein>
<dbReference type="Gene3D" id="1.20.120.580">
    <property type="entry name" value="bsu32300-like"/>
    <property type="match status" value="1"/>
</dbReference>
<dbReference type="Pfam" id="PF01934">
    <property type="entry name" value="HepT-like"/>
    <property type="match status" value="1"/>
</dbReference>
<dbReference type="AlphaFoldDB" id="A4WHR4"/>
<proteinExistence type="inferred from homology"/>